<dbReference type="EMBL" id="CAJVQB010075843">
    <property type="protein sequence ID" value="CAG8844410.1"/>
    <property type="molecule type" value="Genomic_DNA"/>
</dbReference>
<keyword evidence="3" id="KW-1185">Reference proteome</keyword>
<feature type="region of interest" description="Disordered" evidence="1">
    <location>
        <begin position="87"/>
        <end position="110"/>
    </location>
</feature>
<accession>A0ABN7WZG5</accession>
<evidence type="ECO:0000313" key="2">
    <source>
        <dbReference type="EMBL" id="CAG8844410.1"/>
    </source>
</evidence>
<comment type="caution">
    <text evidence="2">The sequence shown here is derived from an EMBL/GenBank/DDBJ whole genome shotgun (WGS) entry which is preliminary data.</text>
</comment>
<evidence type="ECO:0000256" key="1">
    <source>
        <dbReference type="SAM" id="MobiDB-lite"/>
    </source>
</evidence>
<evidence type="ECO:0000313" key="3">
    <source>
        <dbReference type="Proteomes" id="UP000789901"/>
    </source>
</evidence>
<proteinExistence type="predicted"/>
<reference evidence="2 3" key="1">
    <citation type="submission" date="2021-06" db="EMBL/GenBank/DDBJ databases">
        <authorList>
            <person name="Kallberg Y."/>
            <person name="Tangrot J."/>
            <person name="Rosling A."/>
        </authorList>
    </citation>
    <scope>NUCLEOTIDE SEQUENCE [LARGE SCALE GENOMIC DNA]</scope>
    <source>
        <strain evidence="2 3">120-4 pot B 10/14</strain>
    </source>
</reference>
<gene>
    <name evidence="2" type="ORF">GMARGA_LOCUS37087</name>
</gene>
<name>A0ABN7WZG5_GIGMA</name>
<feature type="non-terminal residue" evidence="2">
    <location>
        <position position="1"/>
    </location>
</feature>
<feature type="compositionally biased region" description="Acidic residues" evidence="1">
    <location>
        <begin position="89"/>
        <end position="102"/>
    </location>
</feature>
<dbReference type="Proteomes" id="UP000789901">
    <property type="component" value="Unassembled WGS sequence"/>
</dbReference>
<sequence length="137" mass="16003">TINFISDAWNDVSDTIIKNCWKATRIILETSELNEYREEEDRQESSQENELEDVISKVDDDVDMLVEDFLIENNLDEGIIEMVNYEFRDDNDENDDNNDDEPSPPPPITITKATEALKKVIKFQESLEVRKGFNERN</sequence>
<protein>
    <submittedName>
        <fullName evidence="2">34994_t:CDS:1</fullName>
    </submittedName>
</protein>
<organism evidence="2 3">
    <name type="scientific">Gigaspora margarita</name>
    <dbReference type="NCBI Taxonomy" id="4874"/>
    <lineage>
        <taxon>Eukaryota</taxon>
        <taxon>Fungi</taxon>
        <taxon>Fungi incertae sedis</taxon>
        <taxon>Mucoromycota</taxon>
        <taxon>Glomeromycotina</taxon>
        <taxon>Glomeromycetes</taxon>
        <taxon>Diversisporales</taxon>
        <taxon>Gigasporaceae</taxon>
        <taxon>Gigaspora</taxon>
    </lineage>
</organism>